<accession>T1KRD0</accession>
<organism evidence="1 2">
    <name type="scientific">Tetranychus urticae</name>
    <name type="common">Two-spotted spider mite</name>
    <dbReference type="NCBI Taxonomy" id="32264"/>
    <lineage>
        <taxon>Eukaryota</taxon>
        <taxon>Metazoa</taxon>
        <taxon>Ecdysozoa</taxon>
        <taxon>Arthropoda</taxon>
        <taxon>Chelicerata</taxon>
        <taxon>Arachnida</taxon>
        <taxon>Acari</taxon>
        <taxon>Acariformes</taxon>
        <taxon>Trombidiformes</taxon>
        <taxon>Prostigmata</taxon>
        <taxon>Eleutherengona</taxon>
        <taxon>Raphignathae</taxon>
        <taxon>Tetranychoidea</taxon>
        <taxon>Tetranychidae</taxon>
        <taxon>Tetranychus</taxon>
    </lineage>
</organism>
<dbReference type="AlphaFoldDB" id="T1KRD0"/>
<reference evidence="1" key="2">
    <citation type="submission" date="2015-06" db="UniProtKB">
        <authorList>
            <consortium name="EnsemblMetazoa"/>
        </authorList>
    </citation>
    <scope>IDENTIFICATION</scope>
</reference>
<sequence length="54" mass="6453">MWRLRGNIITFEIYTCQLLAKKFSCFVFRAKFRAGHFWKQSSLKFALVAKFFLG</sequence>
<keyword evidence="2" id="KW-1185">Reference proteome</keyword>
<evidence type="ECO:0000313" key="2">
    <source>
        <dbReference type="Proteomes" id="UP000015104"/>
    </source>
</evidence>
<dbReference type="HOGENOM" id="CLU_3052943_0_0_1"/>
<reference evidence="2" key="1">
    <citation type="submission" date="2011-08" db="EMBL/GenBank/DDBJ databases">
        <authorList>
            <person name="Rombauts S."/>
        </authorList>
    </citation>
    <scope>NUCLEOTIDE SEQUENCE</scope>
    <source>
        <strain evidence="2">London</strain>
    </source>
</reference>
<dbReference type="EMBL" id="CAEY01000389">
    <property type="status" value="NOT_ANNOTATED_CDS"/>
    <property type="molecule type" value="Genomic_DNA"/>
</dbReference>
<name>T1KRD0_TETUR</name>
<proteinExistence type="predicted"/>
<dbReference type="EnsemblMetazoa" id="tetur18g03100.1">
    <property type="protein sequence ID" value="tetur18g03100.1"/>
    <property type="gene ID" value="tetur18g03100"/>
</dbReference>
<protein>
    <submittedName>
        <fullName evidence="1">Uncharacterized protein</fullName>
    </submittedName>
</protein>
<evidence type="ECO:0000313" key="1">
    <source>
        <dbReference type="EnsemblMetazoa" id="tetur18g03100.1"/>
    </source>
</evidence>
<dbReference type="Proteomes" id="UP000015104">
    <property type="component" value="Unassembled WGS sequence"/>
</dbReference>